<dbReference type="EMBL" id="MRVZ01000095">
    <property type="protein sequence ID" value="PAU17068.1"/>
    <property type="molecule type" value="Genomic_DNA"/>
</dbReference>
<sequence>MTHFSLCLLVDFFTPQIPLTHIDNKNIFHLKTLTAPFLRSVHGAPPPVAYGNWRFLISYRYY</sequence>
<proteinExistence type="predicted"/>
<evidence type="ECO:0000313" key="4">
    <source>
        <dbReference type="Proteomes" id="UP000327073"/>
    </source>
</evidence>
<comment type="caution">
    <text evidence="2">The sequence shown here is derived from an EMBL/GenBank/DDBJ whole genome shotgun (WGS) entry which is preliminary data.</text>
</comment>
<gene>
    <name evidence="2" type="ORF">BTQ06_22865</name>
    <name evidence="1" type="ORF">F7F11_25745</name>
</gene>
<dbReference type="Proteomes" id="UP000327073">
    <property type="component" value="Unassembled WGS sequence"/>
</dbReference>
<name>A0A2A2C3J9_ECOLX</name>
<organism evidence="2 3">
    <name type="scientific">Escherichia coli</name>
    <dbReference type="NCBI Taxonomy" id="562"/>
    <lineage>
        <taxon>Bacteria</taxon>
        <taxon>Pseudomonadati</taxon>
        <taxon>Pseudomonadota</taxon>
        <taxon>Gammaproteobacteria</taxon>
        <taxon>Enterobacterales</taxon>
        <taxon>Enterobacteriaceae</taxon>
        <taxon>Escherichia</taxon>
    </lineage>
</organism>
<evidence type="ECO:0000313" key="1">
    <source>
        <dbReference type="EMBL" id="KAB0121417.1"/>
    </source>
</evidence>
<dbReference type="EMBL" id="VZEL01000068">
    <property type="protein sequence ID" value="KAB0121417.1"/>
    <property type="molecule type" value="Genomic_DNA"/>
</dbReference>
<protein>
    <submittedName>
        <fullName evidence="2">Uncharacterized protein</fullName>
    </submittedName>
</protein>
<dbReference type="AlphaFoldDB" id="A0A2A2C3J9"/>
<dbReference type="Proteomes" id="UP000218543">
    <property type="component" value="Unassembled WGS sequence"/>
</dbReference>
<reference evidence="1 4" key="2">
    <citation type="submission" date="2019-03" db="EMBL/GenBank/DDBJ databases">
        <title>Whole Genome Sequencing of Shiga-Toxin Escherichia coli Strains from Nebraska.</title>
        <authorList>
            <person name="Abdalhamid B."/>
            <person name="Mccutchen E.L."/>
            <person name="Bouska A.C."/>
            <person name="Hinrichs S.H."/>
            <person name="Iwen P.C."/>
        </authorList>
    </citation>
    <scope>NUCLEOTIDE SEQUENCE [LARGE SCALE GENOMIC DNA]</scope>
    <source>
        <strain evidence="1 4">STEC_170836</strain>
    </source>
</reference>
<evidence type="ECO:0000313" key="3">
    <source>
        <dbReference type="Proteomes" id="UP000218543"/>
    </source>
</evidence>
<evidence type="ECO:0000313" key="2">
    <source>
        <dbReference type="EMBL" id="PAU17068.1"/>
    </source>
</evidence>
<accession>A0A2A2C3J9</accession>
<reference evidence="2 3" key="1">
    <citation type="submission" date="2016-12" db="EMBL/GenBank/DDBJ databases">
        <title>Real-Time Genomic Investigation Underlying the Public Health Response to a Shiga Toxin-Producing Escherichia Coli O26:H11 Outbreak in a Nursery.</title>
        <authorList>
            <person name="Ferdous M."/>
            <person name="Moran-Gilad J."/>
            <person name="Rossen J.W."/>
            <person name="Gdalevich M."/>
        </authorList>
    </citation>
    <scope>NUCLEOTIDE SEQUENCE [LARGE SCALE GENOMIC DNA]</scope>
    <source>
        <strain evidence="2 3">STEC 514-2</strain>
    </source>
</reference>